<reference evidence="1 2" key="1">
    <citation type="submission" date="2019-02" db="EMBL/GenBank/DDBJ databases">
        <title>Deep-cultivation of Planctomycetes and their phenomic and genomic characterization uncovers novel biology.</title>
        <authorList>
            <person name="Wiegand S."/>
            <person name="Jogler M."/>
            <person name="Boedeker C."/>
            <person name="Pinto D."/>
            <person name="Vollmers J."/>
            <person name="Rivas-Marin E."/>
            <person name="Kohn T."/>
            <person name="Peeters S.H."/>
            <person name="Heuer A."/>
            <person name="Rast P."/>
            <person name="Oberbeckmann S."/>
            <person name="Bunk B."/>
            <person name="Jeske O."/>
            <person name="Meyerdierks A."/>
            <person name="Storesund J.E."/>
            <person name="Kallscheuer N."/>
            <person name="Luecker S."/>
            <person name="Lage O.M."/>
            <person name="Pohl T."/>
            <person name="Merkel B.J."/>
            <person name="Hornburger P."/>
            <person name="Mueller R.-W."/>
            <person name="Bruemmer F."/>
            <person name="Labrenz M."/>
            <person name="Spormann A.M."/>
            <person name="Op den Camp H."/>
            <person name="Overmann J."/>
            <person name="Amann R."/>
            <person name="Jetten M.S.M."/>
            <person name="Mascher T."/>
            <person name="Medema M.H."/>
            <person name="Devos D.P."/>
            <person name="Kaster A.-K."/>
            <person name="Ovreas L."/>
            <person name="Rohde M."/>
            <person name="Galperin M.Y."/>
            <person name="Jogler C."/>
        </authorList>
    </citation>
    <scope>NUCLEOTIDE SEQUENCE [LARGE SCALE GENOMIC DNA]</scope>
    <source>
        <strain evidence="1 2">HG66A1</strain>
    </source>
</reference>
<evidence type="ECO:0000313" key="1">
    <source>
        <dbReference type="EMBL" id="QDT23659.1"/>
    </source>
</evidence>
<dbReference type="Proteomes" id="UP000320421">
    <property type="component" value="Chromosome"/>
</dbReference>
<sequence length="38" mass="4583">MFYEFGILWQGGMIPLSSFNFETLVFSHKREGQEFYVF</sequence>
<dbReference type="EMBL" id="CP036266">
    <property type="protein sequence ID" value="QDT23659.1"/>
    <property type="molecule type" value="Genomic_DNA"/>
</dbReference>
<gene>
    <name evidence="1" type="ORF">HG66A1_54810</name>
</gene>
<accession>A0A517PWA5</accession>
<protein>
    <submittedName>
        <fullName evidence="1">Uncharacterized protein</fullName>
    </submittedName>
</protein>
<keyword evidence="2" id="KW-1185">Reference proteome</keyword>
<dbReference type="AlphaFoldDB" id="A0A517PWA5"/>
<evidence type="ECO:0000313" key="2">
    <source>
        <dbReference type="Proteomes" id="UP000320421"/>
    </source>
</evidence>
<proteinExistence type="predicted"/>
<organism evidence="1 2">
    <name type="scientific">Gimesia chilikensis</name>
    <dbReference type="NCBI Taxonomy" id="2605989"/>
    <lineage>
        <taxon>Bacteria</taxon>
        <taxon>Pseudomonadati</taxon>
        <taxon>Planctomycetota</taxon>
        <taxon>Planctomycetia</taxon>
        <taxon>Planctomycetales</taxon>
        <taxon>Planctomycetaceae</taxon>
        <taxon>Gimesia</taxon>
    </lineage>
</organism>
<name>A0A517PWA5_9PLAN</name>